<reference evidence="3" key="2">
    <citation type="journal article" date="2008" name="Nucleic Acids Res.">
        <title>The rice annotation project database (RAP-DB): 2008 update.</title>
        <authorList>
            <consortium name="The rice annotation project (RAP)"/>
        </authorList>
    </citation>
    <scope>GENOME REANNOTATION</scope>
    <source>
        <strain evidence="3">cv. Nipponbare</strain>
    </source>
</reference>
<dbReference type="PANTHER" id="PTHR45786:SF76">
    <property type="entry name" value="OS08G0300100 PROTEIN"/>
    <property type="match status" value="1"/>
</dbReference>
<reference evidence="2 3" key="1">
    <citation type="journal article" date="2005" name="Nature">
        <title>The map-based sequence of the rice genome.</title>
        <authorList>
            <consortium name="International rice genome sequencing project (IRGSP)"/>
            <person name="Matsumoto T."/>
            <person name="Wu J."/>
            <person name="Kanamori H."/>
            <person name="Katayose Y."/>
            <person name="Fujisawa M."/>
            <person name="Namiki N."/>
            <person name="Mizuno H."/>
            <person name="Yamamoto K."/>
            <person name="Antonio B.A."/>
            <person name="Baba T."/>
            <person name="Sakata K."/>
            <person name="Nagamura Y."/>
            <person name="Aoki H."/>
            <person name="Arikawa K."/>
            <person name="Arita K."/>
            <person name="Bito T."/>
            <person name="Chiden Y."/>
            <person name="Fujitsuka N."/>
            <person name="Fukunaka R."/>
            <person name="Hamada M."/>
            <person name="Harada C."/>
            <person name="Hayashi A."/>
            <person name="Hijishita S."/>
            <person name="Honda M."/>
            <person name="Hosokawa S."/>
            <person name="Ichikawa Y."/>
            <person name="Idonuma A."/>
            <person name="Iijima M."/>
            <person name="Ikeda M."/>
            <person name="Ikeno M."/>
            <person name="Ito K."/>
            <person name="Ito S."/>
            <person name="Ito T."/>
            <person name="Ito Y."/>
            <person name="Ito Y."/>
            <person name="Iwabuchi A."/>
            <person name="Kamiya K."/>
            <person name="Karasawa W."/>
            <person name="Kurita K."/>
            <person name="Katagiri S."/>
            <person name="Kikuta A."/>
            <person name="Kobayashi H."/>
            <person name="Kobayashi N."/>
            <person name="Machita K."/>
            <person name="Maehara T."/>
            <person name="Masukawa M."/>
            <person name="Mizubayashi T."/>
            <person name="Mukai Y."/>
            <person name="Nagasaki H."/>
            <person name="Nagata Y."/>
            <person name="Naito S."/>
            <person name="Nakashima M."/>
            <person name="Nakama Y."/>
            <person name="Nakamichi Y."/>
            <person name="Nakamura M."/>
            <person name="Meguro A."/>
            <person name="Negishi M."/>
            <person name="Ohta I."/>
            <person name="Ohta T."/>
            <person name="Okamoto M."/>
            <person name="Ono N."/>
            <person name="Saji S."/>
            <person name="Sakaguchi M."/>
            <person name="Sakai K."/>
            <person name="Shibata M."/>
            <person name="Shimokawa T."/>
            <person name="Song J."/>
            <person name="Takazaki Y."/>
            <person name="Terasawa K."/>
            <person name="Tsugane M."/>
            <person name="Tsuji K."/>
            <person name="Ueda S."/>
            <person name="Waki K."/>
            <person name="Yamagata H."/>
            <person name="Yamamoto M."/>
            <person name="Yamamoto S."/>
            <person name="Yamane H."/>
            <person name="Yoshiki S."/>
            <person name="Yoshihara R."/>
            <person name="Yukawa K."/>
            <person name="Zhong H."/>
            <person name="Yano M."/>
            <person name="Yuan Q."/>
            <person name="Ouyang S."/>
            <person name="Liu J."/>
            <person name="Jones K.M."/>
            <person name="Gansberger K."/>
            <person name="Moffat K."/>
            <person name="Hill J."/>
            <person name="Bera J."/>
            <person name="Fadrosh D."/>
            <person name="Jin S."/>
            <person name="Johri S."/>
            <person name="Kim M."/>
            <person name="Overton L."/>
            <person name="Reardon M."/>
            <person name="Tsitrin T."/>
            <person name="Vuong H."/>
            <person name="Weaver B."/>
            <person name="Ciecko A."/>
            <person name="Tallon L."/>
            <person name="Jackson J."/>
            <person name="Pai G."/>
            <person name="Aken S.V."/>
            <person name="Utterback T."/>
            <person name="Reidmuller S."/>
            <person name="Feldblyum T."/>
            <person name="Hsiao J."/>
            <person name="Zismann V."/>
            <person name="Iobst S."/>
            <person name="de Vazeille A.R."/>
            <person name="Buell C.R."/>
            <person name="Ying K."/>
            <person name="Li Y."/>
            <person name="Lu T."/>
            <person name="Huang Y."/>
            <person name="Zhao Q."/>
            <person name="Feng Q."/>
            <person name="Zhang L."/>
            <person name="Zhu J."/>
            <person name="Weng Q."/>
            <person name="Mu J."/>
            <person name="Lu Y."/>
            <person name="Fan D."/>
            <person name="Liu Y."/>
            <person name="Guan J."/>
            <person name="Zhang Y."/>
            <person name="Yu S."/>
            <person name="Liu X."/>
            <person name="Zhang Y."/>
            <person name="Hong G."/>
            <person name="Han B."/>
            <person name="Choisne N."/>
            <person name="Demange N."/>
            <person name="Orjeda G."/>
            <person name="Samain S."/>
            <person name="Cattolico L."/>
            <person name="Pelletier E."/>
            <person name="Couloux A."/>
            <person name="Segurens B."/>
            <person name="Wincker P."/>
            <person name="D'Hont A."/>
            <person name="Scarpelli C."/>
            <person name="Weissenbach J."/>
            <person name="Salanoubat M."/>
            <person name="Quetier F."/>
            <person name="Yu Y."/>
            <person name="Kim H.R."/>
            <person name="Rambo T."/>
            <person name="Currie J."/>
            <person name="Collura K."/>
            <person name="Luo M."/>
            <person name="Yang T."/>
            <person name="Ammiraju J.S.S."/>
            <person name="Engler F."/>
            <person name="Soderlund C."/>
            <person name="Wing R.A."/>
            <person name="Palmer L.E."/>
            <person name="de la Bastide M."/>
            <person name="Spiegel L."/>
            <person name="Nascimento L."/>
            <person name="Zutavern T."/>
            <person name="O'Shaughnessy A."/>
            <person name="Dike S."/>
            <person name="Dedhia N."/>
            <person name="Preston R."/>
            <person name="Balija V."/>
            <person name="McCombie W.R."/>
            <person name="Chow T."/>
            <person name="Chen H."/>
            <person name="Chung M."/>
            <person name="Chen C."/>
            <person name="Shaw J."/>
            <person name="Wu H."/>
            <person name="Hsiao K."/>
            <person name="Chao Y."/>
            <person name="Chu M."/>
            <person name="Cheng C."/>
            <person name="Hour A."/>
            <person name="Lee P."/>
            <person name="Lin S."/>
            <person name="Lin Y."/>
            <person name="Liou J."/>
            <person name="Liu S."/>
            <person name="Hsing Y."/>
            <person name="Raghuvanshi S."/>
            <person name="Mohanty A."/>
            <person name="Bharti A.K."/>
            <person name="Gaur A."/>
            <person name="Gupta V."/>
            <person name="Kumar D."/>
            <person name="Ravi V."/>
            <person name="Vij S."/>
            <person name="Kapur A."/>
            <person name="Khurana P."/>
            <person name="Khurana P."/>
            <person name="Khurana J.P."/>
            <person name="Tyagi A.K."/>
            <person name="Gaikwad K."/>
            <person name="Singh A."/>
            <person name="Dalal V."/>
            <person name="Srivastava S."/>
            <person name="Dixit A."/>
            <person name="Pal A.K."/>
            <person name="Ghazi I.A."/>
            <person name="Yadav M."/>
            <person name="Pandit A."/>
            <person name="Bhargava A."/>
            <person name="Sureshbabu K."/>
            <person name="Batra K."/>
            <person name="Sharma T.R."/>
            <person name="Mohapatra T."/>
            <person name="Singh N.K."/>
            <person name="Messing J."/>
            <person name="Nelson A.B."/>
            <person name="Fuks G."/>
            <person name="Kavchok S."/>
            <person name="Keizer G."/>
            <person name="Linton E."/>
            <person name="Llaca V."/>
            <person name="Song R."/>
            <person name="Tanyolac B."/>
            <person name="Young S."/>
            <person name="Ho-Il K."/>
            <person name="Hahn J.H."/>
            <person name="Sangsakoo G."/>
            <person name="Vanavichit A."/>
            <person name="de Mattos Luiz.A.T."/>
            <person name="Zimmer P.D."/>
            <person name="Malone G."/>
            <person name="Dellagostin O."/>
            <person name="de Oliveira A.C."/>
            <person name="Bevan M."/>
            <person name="Bancroft I."/>
            <person name="Minx P."/>
            <person name="Cordum H."/>
            <person name="Wilson R."/>
            <person name="Cheng Z."/>
            <person name="Jin W."/>
            <person name="Jiang J."/>
            <person name="Leong S.A."/>
            <person name="Iwama H."/>
            <person name="Gojobori T."/>
            <person name="Itoh T."/>
            <person name="Niimura Y."/>
            <person name="Fujii Y."/>
            <person name="Habara T."/>
            <person name="Sakai H."/>
            <person name="Sato Y."/>
            <person name="Wilson G."/>
            <person name="Kumar K."/>
            <person name="McCouch S."/>
            <person name="Juretic N."/>
            <person name="Hoen D."/>
            <person name="Wright S."/>
            <person name="Bruskiewich R."/>
            <person name="Bureau T."/>
            <person name="Miyao A."/>
            <person name="Hirochika H."/>
            <person name="Nishikawa T."/>
            <person name="Kadowaki K."/>
            <person name="Sugiura M."/>
            <person name="Burr B."/>
            <person name="Sasaki T."/>
        </authorList>
    </citation>
    <scope>NUCLEOTIDE SEQUENCE [LARGE SCALE GENOMIC DNA]</scope>
    <source>
        <strain evidence="3">cv. Nipponbare</strain>
    </source>
</reference>
<evidence type="ECO:0000313" key="3">
    <source>
        <dbReference type="Proteomes" id="UP000000763"/>
    </source>
</evidence>
<evidence type="ECO:0000259" key="1">
    <source>
        <dbReference type="Pfam" id="PF14214"/>
    </source>
</evidence>
<dbReference type="Proteomes" id="UP000000763">
    <property type="component" value="Chromosome 12"/>
</dbReference>
<name>Q0ILS6_ORYSJ</name>
<proteinExistence type="predicted"/>
<accession>Q0ILS6</accession>
<protein>
    <submittedName>
        <fullName evidence="2">Os12g0625200 protein</fullName>
    </submittedName>
</protein>
<dbReference type="KEGG" id="dosa:Os12g0625200"/>
<evidence type="ECO:0000313" key="2">
    <source>
        <dbReference type="EMBL" id="BAF30339.2"/>
    </source>
</evidence>
<dbReference type="EMBL" id="AP008218">
    <property type="protein sequence ID" value="BAF30339.2"/>
    <property type="molecule type" value="Genomic_DNA"/>
</dbReference>
<dbReference type="Pfam" id="PF14214">
    <property type="entry name" value="Helitron_like_N"/>
    <property type="match status" value="1"/>
</dbReference>
<dbReference type="AlphaFoldDB" id="Q0ILS6"/>
<dbReference type="PANTHER" id="PTHR45786">
    <property type="entry name" value="DNA BINDING PROTEIN-LIKE"/>
    <property type="match status" value="1"/>
</dbReference>
<dbReference type="InterPro" id="IPR025476">
    <property type="entry name" value="Helitron_helicase-like"/>
</dbReference>
<gene>
    <name evidence="2" type="ordered locus">Os12g0625200</name>
</gene>
<organism evidence="2 3">
    <name type="scientific">Oryza sativa subsp. japonica</name>
    <name type="common">Rice</name>
    <dbReference type="NCBI Taxonomy" id="39947"/>
    <lineage>
        <taxon>Eukaryota</taxon>
        <taxon>Viridiplantae</taxon>
        <taxon>Streptophyta</taxon>
        <taxon>Embryophyta</taxon>
        <taxon>Tracheophyta</taxon>
        <taxon>Spermatophyta</taxon>
        <taxon>Magnoliopsida</taxon>
        <taxon>Liliopsida</taxon>
        <taxon>Poales</taxon>
        <taxon>Poaceae</taxon>
        <taxon>BOP clade</taxon>
        <taxon>Oryzoideae</taxon>
        <taxon>Oryzeae</taxon>
        <taxon>Oryzinae</taxon>
        <taxon>Oryza</taxon>
        <taxon>Oryza sativa</taxon>
    </lineage>
</organism>
<feature type="domain" description="Helitron helicase-like" evidence="1">
    <location>
        <begin position="9"/>
        <end position="151"/>
    </location>
</feature>
<sequence length="153" mass="17574">MIEMMTSTPHCVQELTQSYEVDGFCCVKDSRLNHYRKKKTFQLKYRSSPYKALLDTVSSGIIDASSVGQRIILPGSFTGSPRYYYQNYQDCVALCRRFGCPDLFITYTCNAAWPEITEALAFIPGQQPSDRPDIVDRVFEMKLKLFVDDIKKI</sequence>